<feature type="transmembrane region" description="Helical" evidence="7">
    <location>
        <begin position="59"/>
        <end position="81"/>
    </location>
</feature>
<organism evidence="8 9">
    <name type="scientific">Halobaculum magnesiiphilum</name>
    <dbReference type="NCBI Taxonomy" id="1017351"/>
    <lineage>
        <taxon>Archaea</taxon>
        <taxon>Methanobacteriati</taxon>
        <taxon>Methanobacteriota</taxon>
        <taxon>Stenosarchaea group</taxon>
        <taxon>Halobacteria</taxon>
        <taxon>Halobacteriales</taxon>
        <taxon>Haloferacaceae</taxon>
        <taxon>Halobaculum</taxon>
    </lineage>
</organism>
<reference evidence="8 9" key="1">
    <citation type="journal article" date="2021" name="Int. J. Syst. Evol. Microbiol.">
        <title>Halobaculum halophilum sp. nov. and Halobaculum salinum sp. nov., isolated from salt lake and saline soil.</title>
        <authorList>
            <person name="Cui H.L."/>
            <person name="Shi X.W."/>
            <person name="Yin X.M."/>
            <person name="Yang X.Y."/>
            <person name="Hou J."/>
            <person name="Zhu L."/>
        </authorList>
    </citation>
    <scope>NUCLEOTIDE SEQUENCE [LARGE SCALE GENOMIC DNA]</scope>
    <source>
        <strain evidence="8 9">NBRC 109044</strain>
    </source>
</reference>
<keyword evidence="3 7" id="KW-0812">Transmembrane</keyword>
<keyword evidence="5 7" id="KW-0472">Membrane</keyword>
<dbReference type="PANTHER" id="PTHR21716">
    <property type="entry name" value="TRANSMEMBRANE PROTEIN"/>
    <property type="match status" value="1"/>
</dbReference>
<dbReference type="RefSeq" id="WP_222606607.1">
    <property type="nucleotide sequence ID" value="NZ_CP081958.1"/>
</dbReference>
<evidence type="ECO:0000313" key="8">
    <source>
        <dbReference type="EMBL" id="QZP36789.1"/>
    </source>
</evidence>
<evidence type="ECO:0000256" key="5">
    <source>
        <dbReference type="ARBA" id="ARBA00023136"/>
    </source>
</evidence>
<dbReference type="AlphaFoldDB" id="A0A8T8WAA7"/>
<keyword evidence="4 7" id="KW-1133">Transmembrane helix</keyword>
<dbReference type="InterPro" id="IPR002549">
    <property type="entry name" value="AI-2E-like"/>
</dbReference>
<comment type="subcellular location">
    <subcellularLocation>
        <location evidence="1">Membrane</location>
        <topology evidence="1">Multi-pass membrane protein</topology>
    </subcellularLocation>
</comment>
<protein>
    <submittedName>
        <fullName evidence="8">AI-2E family transporter</fullName>
    </submittedName>
</protein>
<accession>A0A8T8WAA7</accession>
<keyword evidence="9" id="KW-1185">Reference proteome</keyword>
<evidence type="ECO:0000256" key="3">
    <source>
        <dbReference type="ARBA" id="ARBA00022692"/>
    </source>
</evidence>
<evidence type="ECO:0000256" key="7">
    <source>
        <dbReference type="SAM" id="Phobius"/>
    </source>
</evidence>
<feature type="transmembrane region" description="Helical" evidence="7">
    <location>
        <begin position="144"/>
        <end position="163"/>
    </location>
</feature>
<evidence type="ECO:0000256" key="4">
    <source>
        <dbReference type="ARBA" id="ARBA00022989"/>
    </source>
</evidence>
<gene>
    <name evidence="8" type="ORF">K6T50_10800</name>
</gene>
<feature type="transmembrane region" description="Helical" evidence="7">
    <location>
        <begin position="195"/>
        <end position="218"/>
    </location>
</feature>
<dbReference type="Pfam" id="PF01594">
    <property type="entry name" value="AI-2E_transport"/>
    <property type="match status" value="1"/>
</dbReference>
<feature type="transmembrane region" description="Helical" evidence="7">
    <location>
        <begin position="230"/>
        <end position="253"/>
    </location>
</feature>
<feature type="transmembrane region" description="Helical" evidence="7">
    <location>
        <begin position="273"/>
        <end position="294"/>
    </location>
</feature>
<dbReference type="GO" id="GO:0016020">
    <property type="term" value="C:membrane"/>
    <property type="evidence" value="ECO:0007669"/>
    <property type="project" value="UniProtKB-SubCell"/>
</dbReference>
<dbReference type="KEGG" id="hmp:K6T50_10800"/>
<feature type="region of interest" description="Disordered" evidence="6">
    <location>
        <begin position="354"/>
        <end position="404"/>
    </location>
</feature>
<feature type="compositionally biased region" description="Acidic residues" evidence="6">
    <location>
        <begin position="359"/>
        <end position="370"/>
    </location>
</feature>
<feature type="compositionally biased region" description="Low complexity" evidence="6">
    <location>
        <begin position="379"/>
        <end position="404"/>
    </location>
</feature>
<dbReference type="GeneID" id="67178636"/>
<feature type="transmembrane region" description="Helical" evidence="7">
    <location>
        <begin position="306"/>
        <end position="339"/>
    </location>
</feature>
<evidence type="ECO:0000256" key="6">
    <source>
        <dbReference type="SAM" id="MobiDB-lite"/>
    </source>
</evidence>
<evidence type="ECO:0000256" key="2">
    <source>
        <dbReference type="ARBA" id="ARBA00009773"/>
    </source>
</evidence>
<dbReference type="Proteomes" id="UP000826254">
    <property type="component" value="Chromosome"/>
</dbReference>
<dbReference type="EMBL" id="CP081958">
    <property type="protein sequence ID" value="QZP36789.1"/>
    <property type="molecule type" value="Genomic_DNA"/>
</dbReference>
<evidence type="ECO:0000256" key="1">
    <source>
        <dbReference type="ARBA" id="ARBA00004141"/>
    </source>
</evidence>
<comment type="similarity">
    <text evidence="2">Belongs to the autoinducer-2 exporter (AI-2E) (TC 2.A.86) family.</text>
</comment>
<sequence length="404" mass="43235">MNEKRLVVALFGLAVAVVIGALAYRFIAAFTVSVFLYYSTRRYHRFLARFRLPPRVRAGIVLASLAIPLILLISYAGVLLVVEARQFVADTALVSAAASNIAWFAAIERIPEFTVQGIYEAYRSGDLEPFVEFATDNATFLTQVVSEFVLNLFVVTIVTYYLLVDGDRISDWLLRFDDDAIVREYLEAVDRELEAVLFGNLLNVVAISLIAIATFSAYNALVPVGVRVPYPALAGALTGIASLVPIVGMKIVYLPVTAAMAVPPLLDGSFSELGYVFAFLVVAVVVVDTIPDLVLRPLLSGDETHVGLLMLAYTLGPVVLGFYGLFFAPIVLVIGLTFANTALPRLLGADDAQTTLTDSDAEDGGDPEDDDRGRDDDSSPGIDGDAGAGVDEGADAGVDPDPTG</sequence>
<dbReference type="PANTHER" id="PTHR21716:SF4">
    <property type="entry name" value="TRANSMEMBRANE PROTEIN 245"/>
    <property type="match status" value="1"/>
</dbReference>
<feature type="transmembrane region" description="Helical" evidence="7">
    <location>
        <begin position="6"/>
        <end position="38"/>
    </location>
</feature>
<evidence type="ECO:0000313" key="9">
    <source>
        <dbReference type="Proteomes" id="UP000826254"/>
    </source>
</evidence>
<proteinExistence type="inferred from homology"/>
<name>A0A8T8WAA7_9EURY</name>